<protein>
    <submittedName>
        <fullName evidence="2">Uncharacterized protein</fullName>
    </submittedName>
</protein>
<feature type="region of interest" description="Disordered" evidence="1">
    <location>
        <begin position="73"/>
        <end position="119"/>
    </location>
</feature>
<gene>
    <name evidence="2" type="ORF">MRATA1EN1_LOCUS15151</name>
</gene>
<sequence>MPPPRFRPHGCAAVRSSALPRDVQDSVLNDPLMREENGTRLSARRRHPPGAWAGVALAGSLNRGPSLTSHLRAKLTSRAAAAHRAPTLLPPRTPGVYAESQGKPLRGNGAGPHHSQRRR</sequence>
<organism evidence="2 3">
    <name type="scientific">Rangifer tarandus platyrhynchus</name>
    <name type="common">Svalbard reindeer</name>
    <dbReference type="NCBI Taxonomy" id="3082113"/>
    <lineage>
        <taxon>Eukaryota</taxon>
        <taxon>Metazoa</taxon>
        <taxon>Chordata</taxon>
        <taxon>Craniata</taxon>
        <taxon>Vertebrata</taxon>
        <taxon>Euteleostomi</taxon>
        <taxon>Mammalia</taxon>
        <taxon>Eutheria</taxon>
        <taxon>Laurasiatheria</taxon>
        <taxon>Artiodactyla</taxon>
        <taxon>Ruminantia</taxon>
        <taxon>Pecora</taxon>
        <taxon>Cervidae</taxon>
        <taxon>Odocoileinae</taxon>
        <taxon>Rangifer</taxon>
    </lineage>
</organism>
<keyword evidence="3" id="KW-1185">Reference proteome</keyword>
<dbReference type="EMBL" id="OX459961">
    <property type="protein sequence ID" value="CAI9166189.1"/>
    <property type="molecule type" value="Genomic_DNA"/>
</dbReference>
<evidence type="ECO:0000256" key="1">
    <source>
        <dbReference type="SAM" id="MobiDB-lite"/>
    </source>
</evidence>
<evidence type="ECO:0000313" key="2">
    <source>
        <dbReference type="EMBL" id="CAI9166189.1"/>
    </source>
</evidence>
<name>A0ABN8YXE1_RANTA</name>
<reference evidence="2" key="1">
    <citation type="submission" date="2023-04" db="EMBL/GenBank/DDBJ databases">
        <authorList>
            <consortium name="ELIXIR-Norway"/>
        </authorList>
    </citation>
    <scope>NUCLEOTIDE SEQUENCE [LARGE SCALE GENOMIC DNA]</scope>
</reference>
<feature type="region of interest" description="Disordered" evidence="1">
    <location>
        <begin position="1"/>
        <end position="47"/>
    </location>
</feature>
<evidence type="ECO:0000313" key="3">
    <source>
        <dbReference type="Proteomes" id="UP001176941"/>
    </source>
</evidence>
<accession>A0ABN8YXE1</accession>
<proteinExistence type="predicted"/>
<dbReference type="Proteomes" id="UP001176941">
    <property type="component" value="Chromosome 25"/>
</dbReference>